<organism evidence="1 2">
    <name type="scientific">Solanum tuberosum</name>
    <name type="common">Potato</name>
    <dbReference type="NCBI Taxonomy" id="4113"/>
    <lineage>
        <taxon>Eukaryota</taxon>
        <taxon>Viridiplantae</taxon>
        <taxon>Streptophyta</taxon>
        <taxon>Embryophyta</taxon>
        <taxon>Tracheophyta</taxon>
        <taxon>Spermatophyta</taxon>
        <taxon>Magnoliopsida</taxon>
        <taxon>eudicotyledons</taxon>
        <taxon>Gunneridae</taxon>
        <taxon>Pentapetalae</taxon>
        <taxon>asterids</taxon>
        <taxon>lamiids</taxon>
        <taxon>Solanales</taxon>
        <taxon>Solanaceae</taxon>
        <taxon>Solanoideae</taxon>
        <taxon>Solaneae</taxon>
        <taxon>Solanum</taxon>
    </lineage>
</organism>
<sequence length="95" mass="11244">MVFELRNKAWTLMSKKEQVPAFQDMKEKIKSAIERSSRQVAEWFRDAVLDRPKLQNLKMLKAKAKRRWNWPKGGSPSGSAIPTYYAEWSFAAYFW</sequence>
<dbReference type="Proteomes" id="UP000011115">
    <property type="component" value="Unassembled WGS sequence"/>
</dbReference>
<dbReference type="PaxDb" id="4113-PGSC0003DMT400091919"/>
<proteinExistence type="predicted"/>
<name>M1DNP5_SOLTU</name>
<evidence type="ECO:0000313" key="2">
    <source>
        <dbReference type="Proteomes" id="UP000011115"/>
    </source>
</evidence>
<dbReference type="AlphaFoldDB" id="M1DNP5"/>
<keyword evidence="2" id="KW-1185">Reference proteome</keyword>
<dbReference type="InParanoid" id="M1DNP5"/>
<reference evidence="2" key="1">
    <citation type="journal article" date="2011" name="Nature">
        <title>Genome sequence and analysis of the tuber crop potato.</title>
        <authorList>
            <consortium name="The Potato Genome Sequencing Consortium"/>
        </authorList>
    </citation>
    <scope>NUCLEOTIDE SEQUENCE [LARGE SCALE GENOMIC DNA]</scope>
    <source>
        <strain evidence="2">cv. DM1-3 516 R44</strain>
    </source>
</reference>
<protein>
    <submittedName>
        <fullName evidence="1">Uncharacterized protein</fullName>
    </submittedName>
</protein>
<dbReference type="EnsemblPlants" id="PGSC0003DMT400091919">
    <property type="protein sequence ID" value="PGSC0003DMT400091919"/>
    <property type="gene ID" value="PGSC0003DMG400041490"/>
</dbReference>
<reference evidence="1" key="2">
    <citation type="submission" date="2015-06" db="UniProtKB">
        <authorList>
            <consortium name="EnsemblPlants"/>
        </authorList>
    </citation>
    <scope>IDENTIFICATION</scope>
    <source>
        <strain evidence="1">DM1-3 516 R44</strain>
    </source>
</reference>
<accession>M1DNP5</accession>
<evidence type="ECO:0000313" key="1">
    <source>
        <dbReference type="EnsemblPlants" id="PGSC0003DMT400091919"/>
    </source>
</evidence>
<dbReference type="HOGENOM" id="CLU_2376887_0_0_1"/>
<dbReference type="Gramene" id="PGSC0003DMT400091919">
    <property type="protein sequence ID" value="PGSC0003DMT400091919"/>
    <property type="gene ID" value="PGSC0003DMG400041490"/>
</dbReference>